<dbReference type="Pfam" id="PF00196">
    <property type="entry name" value="GerE"/>
    <property type="match status" value="1"/>
</dbReference>
<feature type="domain" description="HTH luxR-type" evidence="1">
    <location>
        <begin position="204"/>
        <end position="247"/>
    </location>
</feature>
<evidence type="ECO:0000313" key="3">
    <source>
        <dbReference type="Proteomes" id="UP000627166"/>
    </source>
</evidence>
<dbReference type="InterPro" id="IPR016032">
    <property type="entry name" value="Sig_transdc_resp-reg_C-effctor"/>
</dbReference>
<sequence>MNKNKSEILFKRYKLYNDELAFEELYFNLEPLLKKVITNVTYVYKGSSIENQKYSKIHDIESALEKNLSMSALMEKYKDEYIKQIYCEDYNRYSNKKYSLSYPFWELVNELPLNEVFNDMKKWKTSFEWYLATKFCDKYWIYLEKCLRRDFGRYKTDTKKTFQEISFEDQIKNQEDSFYIKNDLFIQLDTLIFAKALLEELRENLTKREKQVYDLLLSGYSHSTISQSLNISLENSYKIKSSIESKLKMLLKKYNS</sequence>
<gene>
    <name evidence="2" type="ORF">H9637_13105</name>
</gene>
<dbReference type="InterPro" id="IPR000792">
    <property type="entry name" value="Tscrpt_reg_LuxR_C"/>
</dbReference>
<keyword evidence="3" id="KW-1185">Reference proteome</keyword>
<name>A0ABR8YVJ1_9CLOT</name>
<dbReference type="EMBL" id="JACSQB010000107">
    <property type="protein sequence ID" value="MBD8047966.1"/>
    <property type="molecule type" value="Genomic_DNA"/>
</dbReference>
<protein>
    <submittedName>
        <fullName evidence="2">Response regulator transcription factor</fullName>
    </submittedName>
</protein>
<dbReference type="InterPro" id="IPR036388">
    <property type="entry name" value="WH-like_DNA-bd_sf"/>
</dbReference>
<evidence type="ECO:0000313" key="2">
    <source>
        <dbReference type="EMBL" id="MBD8047966.1"/>
    </source>
</evidence>
<proteinExistence type="predicted"/>
<dbReference type="Gene3D" id="1.10.10.10">
    <property type="entry name" value="Winged helix-like DNA-binding domain superfamily/Winged helix DNA-binding domain"/>
    <property type="match status" value="1"/>
</dbReference>
<dbReference type="SUPFAM" id="SSF46894">
    <property type="entry name" value="C-terminal effector domain of the bipartite response regulators"/>
    <property type="match status" value="1"/>
</dbReference>
<dbReference type="Proteomes" id="UP000627166">
    <property type="component" value="Unassembled WGS sequence"/>
</dbReference>
<comment type="caution">
    <text evidence="2">The sequence shown here is derived from an EMBL/GenBank/DDBJ whole genome shotgun (WGS) entry which is preliminary data.</text>
</comment>
<organism evidence="2 3">
    <name type="scientific">Clostridium faecium</name>
    <dbReference type="NCBI Taxonomy" id="2762223"/>
    <lineage>
        <taxon>Bacteria</taxon>
        <taxon>Bacillati</taxon>
        <taxon>Bacillota</taxon>
        <taxon>Clostridia</taxon>
        <taxon>Eubacteriales</taxon>
        <taxon>Clostridiaceae</taxon>
        <taxon>Clostridium</taxon>
    </lineage>
</organism>
<dbReference type="RefSeq" id="WP_191740925.1">
    <property type="nucleotide sequence ID" value="NZ_JACSQB010000107.1"/>
</dbReference>
<accession>A0ABR8YVJ1</accession>
<reference evidence="2 3" key="1">
    <citation type="submission" date="2020-08" db="EMBL/GenBank/DDBJ databases">
        <title>A Genomic Blueprint of the Chicken Gut Microbiome.</title>
        <authorList>
            <person name="Gilroy R."/>
            <person name="Ravi A."/>
            <person name="Getino M."/>
            <person name="Pursley I."/>
            <person name="Horton D.L."/>
            <person name="Alikhan N.-F."/>
            <person name="Baker D."/>
            <person name="Gharbi K."/>
            <person name="Hall N."/>
            <person name="Watson M."/>
            <person name="Adriaenssens E.M."/>
            <person name="Foster-Nyarko E."/>
            <person name="Jarju S."/>
            <person name="Secka A."/>
            <person name="Antonio M."/>
            <person name="Oren A."/>
            <person name="Chaudhuri R."/>
            <person name="La Ragione R.M."/>
            <person name="Hildebrand F."/>
            <person name="Pallen M.J."/>
        </authorList>
    </citation>
    <scope>NUCLEOTIDE SEQUENCE [LARGE SCALE GENOMIC DNA]</scope>
    <source>
        <strain evidence="2 3">N37</strain>
    </source>
</reference>
<evidence type="ECO:0000259" key="1">
    <source>
        <dbReference type="Pfam" id="PF00196"/>
    </source>
</evidence>